<dbReference type="Proteomes" id="UP000246702">
    <property type="component" value="Unassembled WGS sequence"/>
</dbReference>
<dbReference type="AlphaFoldDB" id="A0A317VWE5"/>
<proteinExistence type="predicted"/>
<sequence>MESADQSSPQASSCSGCDSLAEQRICISLLLNGANIPYILWGNDYLNILGISERICGQNVLEDEKCGQSAPDWELFGSSPPRRHECQVKGEINDTMDLLIEDEAMEKAKDVLWNYMYPNRPGTDESSSRYRCRYSDKQERYITPSLIPDYVVHLEILPDQVGTKHPLHPAKDKTFHADICLYYKSKWLWNAPPLPQGVPSVRDSYYTDATESLFLPHTCGDKFRCILRSDRKPLSDCPILPVDSGLEKVITPDTKYKHHLGRHPVICNTSNNVLIPARFLECLHYLWVRDREIFGGFDYWSNLIERFFEITFRLLPHGHLLVKDSFDPMFYDWMGEQVKKYRLPWQEELIKDLGEIYVGSGRRDQSQSGTGGNGSATLETLRANLLAKGSIPLSPFCWMPRNKEQRQILTCDPDEGV</sequence>
<protein>
    <submittedName>
        <fullName evidence="1">Uncharacterized protein</fullName>
    </submittedName>
</protein>
<evidence type="ECO:0000313" key="2">
    <source>
        <dbReference type="Proteomes" id="UP000246702"/>
    </source>
</evidence>
<evidence type="ECO:0000313" key="1">
    <source>
        <dbReference type="EMBL" id="PWY77312.1"/>
    </source>
</evidence>
<keyword evidence="2" id="KW-1185">Reference proteome</keyword>
<dbReference type="EMBL" id="MSFK01000026">
    <property type="protein sequence ID" value="PWY77312.1"/>
    <property type="molecule type" value="Genomic_DNA"/>
</dbReference>
<dbReference type="OrthoDB" id="4499271at2759"/>
<comment type="caution">
    <text evidence="1">The sequence shown here is derived from an EMBL/GenBank/DDBJ whole genome shotgun (WGS) entry which is preliminary data.</text>
</comment>
<name>A0A317VWE5_9EURO</name>
<dbReference type="GeneID" id="37117325"/>
<dbReference type="RefSeq" id="XP_025464499.1">
    <property type="nucleotide sequence ID" value="XM_025615182.1"/>
</dbReference>
<reference evidence="1 2" key="1">
    <citation type="submission" date="2016-12" db="EMBL/GenBank/DDBJ databases">
        <title>The genomes of Aspergillus section Nigri reveals drivers in fungal speciation.</title>
        <authorList>
            <consortium name="DOE Joint Genome Institute"/>
            <person name="Vesth T.C."/>
            <person name="Nybo J."/>
            <person name="Theobald S."/>
            <person name="Brandl J."/>
            <person name="Frisvad J.C."/>
            <person name="Nielsen K.F."/>
            <person name="Lyhne E.K."/>
            <person name="Kogle M.E."/>
            <person name="Kuo A."/>
            <person name="Riley R."/>
            <person name="Clum A."/>
            <person name="Nolan M."/>
            <person name="Lipzen A."/>
            <person name="Salamov A."/>
            <person name="Henrissat B."/>
            <person name="Wiebenga A."/>
            <person name="De Vries R.P."/>
            <person name="Grigoriev I.V."/>
            <person name="Mortensen U.H."/>
            <person name="Andersen M.R."/>
            <person name="Baker S.E."/>
        </authorList>
    </citation>
    <scope>NUCLEOTIDE SEQUENCE [LARGE SCALE GENOMIC DNA]</scope>
    <source>
        <strain evidence="1 2">CBS 115572</strain>
    </source>
</reference>
<accession>A0A317VWE5</accession>
<gene>
    <name evidence="1" type="ORF">BO94DRAFT_577635</name>
</gene>
<organism evidence="1 2">
    <name type="scientific">Aspergillus sclerotioniger CBS 115572</name>
    <dbReference type="NCBI Taxonomy" id="1450535"/>
    <lineage>
        <taxon>Eukaryota</taxon>
        <taxon>Fungi</taxon>
        <taxon>Dikarya</taxon>
        <taxon>Ascomycota</taxon>
        <taxon>Pezizomycotina</taxon>
        <taxon>Eurotiomycetes</taxon>
        <taxon>Eurotiomycetidae</taxon>
        <taxon>Eurotiales</taxon>
        <taxon>Aspergillaceae</taxon>
        <taxon>Aspergillus</taxon>
        <taxon>Aspergillus subgen. Circumdati</taxon>
    </lineage>
</organism>